<dbReference type="PANTHER" id="PTHR38364:SF1">
    <property type="entry name" value="OS04G0475300 PROTEIN"/>
    <property type="match status" value="1"/>
</dbReference>
<reference evidence="2" key="1">
    <citation type="submission" date="2016-03" db="EMBL/GenBank/DDBJ databases">
        <title>Mechanisms controlling the formation of the plant cell surface in tip-growing cells are functionally conserved among land plants.</title>
        <authorList>
            <person name="Honkanen S."/>
            <person name="Jones V.A."/>
            <person name="Morieri G."/>
            <person name="Champion C."/>
            <person name="Hetherington A.J."/>
            <person name="Kelly S."/>
            <person name="Saint-Marcoux D."/>
            <person name="Proust H."/>
            <person name="Prescott H."/>
            <person name="Dolan L."/>
        </authorList>
    </citation>
    <scope>NUCLEOTIDE SEQUENCE [LARGE SCALE GENOMIC DNA]</scope>
    <source>
        <tissue evidence="2">Whole gametophyte</tissue>
    </source>
</reference>
<proteinExistence type="predicted"/>
<evidence type="ECO:0000256" key="1">
    <source>
        <dbReference type="SAM" id="MobiDB-lite"/>
    </source>
</evidence>
<sequence>MASPPSPPLPVLLCHIFEGGRRNFASSFDSSMQNANKLLVAFARNVQTLKTGHADLQSARPSSSIPSSSSSPSMAEPSAHARAESEGAPGGGPDFSASASASANVNANVNANASALMLKTWGRGRIGASRQWKPASASSISLSSSGGISEPASAREEEEEEEEEGEVMASPHFDLSTVSATSVFDIGSVGSPLLAGPEIATGKSSDSVDDDAAAAAVVEMAYGRENATPPLNAPRAPPAPAPSPSPSPLVDIDDVRKFVGNAIIACRKVRALGLRESSWENKMPWRQPRPRYLAKGLQRPPEEFSSETQKHEYYRRARRRGRYLIGPTPTWSFIVADLALLYFLIDNPAGKFLLLFLRGNRLIVEALALESCRVAVRLSESTEALEMEVRVREESSNSRRGRIRPVCLDLVDRPVRYDDGFVRVFCVVNDTEA</sequence>
<gene>
    <name evidence="2" type="ORF">AXG93_2891s1400</name>
</gene>
<feature type="compositionally biased region" description="Pro residues" evidence="1">
    <location>
        <begin position="231"/>
        <end position="247"/>
    </location>
</feature>
<keyword evidence="3" id="KW-1185">Reference proteome</keyword>
<protein>
    <submittedName>
        <fullName evidence="2">Uncharacterized protein</fullName>
    </submittedName>
</protein>
<name>A0A176WNR9_MARPO</name>
<comment type="caution">
    <text evidence="2">The sequence shown here is derived from an EMBL/GenBank/DDBJ whole genome shotgun (WGS) entry which is preliminary data.</text>
</comment>
<feature type="compositionally biased region" description="Low complexity" evidence="1">
    <location>
        <begin position="134"/>
        <end position="152"/>
    </location>
</feature>
<dbReference type="AlphaFoldDB" id="A0A176WNR9"/>
<evidence type="ECO:0000313" key="2">
    <source>
        <dbReference type="EMBL" id="OAE34115.1"/>
    </source>
</evidence>
<feature type="compositionally biased region" description="Acidic residues" evidence="1">
    <location>
        <begin position="156"/>
        <end position="166"/>
    </location>
</feature>
<accession>A0A176WNR9</accession>
<feature type="region of interest" description="Disordered" evidence="1">
    <location>
        <begin position="53"/>
        <end position="99"/>
    </location>
</feature>
<dbReference type="Proteomes" id="UP000077202">
    <property type="component" value="Unassembled WGS sequence"/>
</dbReference>
<feature type="compositionally biased region" description="Low complexity" evidence="1">
    <location>
        <begin position="58"/>
        <end position="78"/>
    </location>
</feature>
<dbReference type="PANTHER" id="PTHR38364">
    <property type="entry name" value="OSJNBA0022H21.9 PROTEIN"/>
    <property type="match status" value="1"/>
</dbReference>
<feature type="region of interest" description="Disordered" evidence="1">
    <location>
        <begin position="129"/>
        <end position="170"/>
    </location>
</feature>
<evidence type="ECO:0000313" key="3">
    <source>
        <dbReference type="Proteomes" id="UP000077202"/>
    </source>
</evidence>
<feature type="region of interest" description="Disordered" evidence="1">
    <location>
        <begin position="226"/>
        <end position="247"/>
    </location>
</feature>
<organism evidence="2 3">
    <name type="scientific">Marchantia polymorpha subsp. ruderalis</name>
    <dbReference type="NCBI Taxonomy" id="1480154"/>
    <lineage>
        <taxon>Eukaryota</taxon>
        <taxon>Viridiplantae</taxon>
        <taxon>Streptophyta</taxon>
        <taxon>Embryophyta</taxon>
        <taxon>Marchantiophyta</taxon>
        <taxon>Marchantiopsida</taxon>
        <taxon>Marchantiidae</taxon>
        <taxon>Marchantiales</taxon>
        <taxon>Marchantiaceae</taxon>
        <taxon>Marchantia</taxon>
    </lineage>
</organism>
<dbReference type="EMBL" id="LVLJ01000455">
    <property type="protein sequence ID" value="OAE34115.1"/>
    <property type="molecule type" value="Genomic_DNA"/>
</dbReference>